<proteinExistence type="predicted"/>
<dbReference type="RefSeq" id="WP_230365478.1">
    <property type="nucleotide sequence ID" value="NZ_CP033231.1"/>
</dbReference>
<evidence type="ECO:0000313" key="3">
    <source>
        <dbReference type="Proteomes" id="UP001223420"/>
    </source>
</evidence>
<dbReference type="GO" id="GO:0003677">
    <property type="term" value="F:DNA binding"/>
    <property type="evidence" value="ECO:0007669"/>
    <property type="project" value="InterPro"/>
</dbReference>
<dbReference type="EMBL" id="JAUSWL010000006">
    <property type="protein sequence ID" value="MDQ0544845.1"/>
    <property type="molecule type" value="Genomic_DNA"/>
</dbReference>
<sequence length="95" mass="10798">MTIPFKTVRERWHADPAYREAHAAIGPEMDLGFSMAEARARAKLTQEEVARRMQTSQGQIARWERGQVMPSTASLRRYAEAVGARLRIQLEVTEA</sequence>
<dbReference type="PROSITE" id="PS50943">
    <property type="entry name" value="HTH_CROC1"/>
    <property type="match status" value="1"/>
</dbReference>
<organism evidence="2 3">
    <name type="scientific">Methylobacterium brachiatum</name>
    <dbReference type="NCBI Taxonomy" id="269660"/>
    <lineage>
        <taxon>Bacteria</taxon>
        <taxon>Pseudomonadati</taxon>
        <taxon>Pseudomonadota</taxon>
        <taxon>Alphaproteobacteria</taxon>
        <taxon>Hyphomicrobiales</taxon>
        <taxon>Methylobacteriaceae</taxon>
        <taxon>Methylobacterium</taxon>
    </lineage>
</organism>
<feature type="domain" description="HTH cro/C1-type" evidence="1">
    <location>
        <begin position="35"/>
        <end position="89"/>
    </location>
</feature>
<reference evidence="2" key="1">
    <citation type="submission" date="2023-07" db="EMBL/GenBank/DDBJ databases">
        <title>Genomic Encyclopedia of Type Strains, Phase IV (KMG-IV): sequencing the most valuable type-strain genomes for metagenomic binning, comparative biology and taxonomic classification.</title>
        <authorList>
            <person name="Goeker M."/>
        </authorList>
    </citation>
    <scope>NUCLEOTIDE SEQUENCE</scope>
    <source>
        <strain evidence="2">DSM 19569</strain>
    </source>
</reference>
<evidence type="ECO:0000313" key="2">
    <source>
        <dbReference type="EMBL" id="MDQ0544845.1"/>
    </source>
</evidence>
<dbReference type="SUPFAM" id="SSF47413">
    <property type="entry name" value="lambda repressor-like DNA-binding domains"/>
    <property type="match status" value="1"/>
</dbReference>
<gene>
    <name evidence="2" type="ORF">QO001_003781</name>
</gene>
<accession>A0AAJ1WY24</accession>
<dbReference type="AlphaFoldDB" id="A0AAJ1WY24"/>
<evidence type="ECO:0000259" key="1">
    <source>
        <dbReference type="PROSITE" id="PS50943"/>
    </source>
</evidence>
<comment type="caution">
    <text evidence="2">The sequence shown here is derived from an EMBL/GenBank/DDBJ whole genome shotgun (WGS) entry which is preliminary data.</text>
</comment>
<name>A0AAJ1WY24_9HYPH</name>
<dbReference type="InterPro" id="IPR001387">
    <property type="entry name" value="Cro/C1-type_HTH"/>
</dbReference>
<dbReference type="InterPro" id="IPR010982">
    <property type="entry name" value="Lambda_DNA-bd_dom_sf"/>
</dbReference>
<dbReference type="Pfam" id="PF01381">
    <property type="entry name" value="HTH_3"/>
    <property type="match status" value="1"/>
</dbReference>
<dbReference type="CDD" id="cd00093">
    <property type="entry name" value="HTH_XRE"/>
    <property type="match status" value="1"/>
</dbReference>
<dbReference type="SMART" id="SM00530">
    <property type="entry name" value="HTH_XRE"/>
    <property type="match status" value="1"/>
</dbReference>
<protein>
    <submittedName>
        <fullName evidence="2">HTH-type transcriptional regulator/antitoxin HipB</fullName>
    </submittedName>
</protein>
<dbReference type="Proteomes" id="UP001223420">
    <property type="component" value="Unassembled WGS sequence"/>
</dbReference>
<dbReference type="Gene3D" id="1.10.260.40">
    <property type="entry name" value="lambda repressor-like DNA-binding domains"/>
    <property type="match status" value="1"/>
</dbReference>